<dbReference type="PANTHER" id="PTHR23106">
    <property type="entry name" value="ANGIOGENIC FACTOR WITH G PATCH AND FHA DOMAINS 1"/>
    <property type="match status" value="1"/>
</dbReference>
<evidence type="ECO:0008006" key="6">
    <source>
        <dbReference type="Google" id="ProtNLM"/>
    </source>
</evidence>
<evidence type="ECO:0000259" key="3">
    <source>
        <dbReference type="PROSITE" id="PS50174"/>
    </source>
</evidence>
<organism evidence="4 5">
    <name type="scientific">Amanita muscaria (strain Koide BX008)</name>
    <dbReference type="NCBI Taxonomy" id="946122"/>
    <lineage>
        <taxon>Eukaryota</taxon>
        <taxon>Fungi</taxon>
        <taxon>Dikarya</taxon>
        <taxon>Basidiomycota</taxon>
        <taxon>Agaricomycotina</taxon>
        <taxon>Agaricomycetes</taxon>
        <taxon>Agaricomycetidae</taxon>
        <taxon>Agaricales</taxon>
        <taxon>Pluteineae</taxon>
        <taxon>Amanitaceae</taxon>
        <taxon>Amanita</taxon>
    </lineage>
</organism>
<dbReference type="PANTHER" id="PTHR23106:SF24">
    <property type="entry name" value="ANGIOGENIC FACTOR WITH G PATCH AND FHA DOMAINS 1"/>
    <property type="match status" value="1"/>
</dbReference>
<dbReference type="InParanoid" id="A0A0C2TCD3"/>
<feature type="region of interest" description="Disordered" evidence="1">
    <location>
        <begin position="309"/>
        <end position="331"/>
    </location>
</feature>
<reference evidence="4 5" key="1">
    <citation type="submission" date="2014-04" db="EMBL/GenBank/DDBJ databases">
        <title>Evolutionary Origins and Diversification of the Mycorrhizal Mutualists.</title>
        <authorList>
            <consortium name="DOE Joint Genome Institute"/>
            <consortium name="Mycorrhizal Genomics Consortium"/>
            <person name="Kohler A."/>
            <person name="Kuo A."/>
            <person name="Nagy L.G."/>
            <person name="Floudas D."/>
            <person name="Copeland A."/>
            <person name="Barry K.W."/>
            <person name="Cichocki N."/>
            <person name="Veneault-Fourrey C."/>
            <person name="LaButti K."/>
            <person name="Lindquist E.A."/>
            <person name="Lipzen A."/>
            <person name="Lundell T."/>
            <person name="Morin E."/>
            <person name="Murat C."/>
            <person name="Riley R."/>
            <person name="Ohm R."/>
            <person name="Sun H."/>
            <person name="Tunlid A."/>
            <person name="Henrissat B."/>
            <person name="Grigoriev I.V."/>
            <person name="Hibbett D.S."/>
            <person name="Martin F."/>
        </authorList>
    </citation>
    <scope>NUCLEOTIDE SEQUENCE [LARGE SCALE GENOMIC DNA]</scope>
    <source>
        <strain evidence="4 5">Koide BX008</strain>
    </source>
</reference>
<keyword evidence="5" id="KW-1185">Reference proteome</keyword>
<dbReference type="Pfam" id="PF00498">
    <property type="entry name" value="FHA"/>
    <property type="match status" value="1"/>
</dbReference>
<dbReference type="SMART" id="SM00443">
    <property type="entry name" value="G_patch"/>
    <property type="match status" value="1"/>
</dbReference>
<feature type="domain" description="G-patch" evidence="3">
    <location>
        <begin position="327"/>
        <end position="380"/>
    </location>
</feature>
<name>A0A0C2TCD3_AMAMK</name>
<accession>A0A0C2TCD3</accession>
<dbReference type="InterPro" id="IPR008984">
    <property type="entry name" value="SMAD_FHA_dom_sf"/>
</dbReference>
<dbReference type="InterPro" id="IPR053027">
    <property type="entry name" value="AGGF1"/>
</dbReference>
<dbReference type="PROSITE" id="PS50006">
    <property type="entry name" value="FHA_DOMAIN"/>
    <property type="match status" value="1"/>
</dbReference>
<dbReference type="EMBL" id="KN818249">
    <property type="protein sequence ID" value="KIL64479.1"/>
    <property type="molecule type" value="Genomic_DNA"/>
</dbReference>
<dbReference type="Gene3D" id="2.60.200.20">
    <property type="match status" value="1"/>
</dbReference>
<dbReference type="InterPro" id="IPR000253">
    <property type="entry name" value="FHA_dom"/>
</dbReference>
<feature type="compositionally biased region" description="Polar residues" evidence="1">
    <location>
        <begin position="316"/>
        <end position="330"/>
    </location>
</feature>
<dbReference type="PROSITE" id="PS50174">
    <property type="entry name" value="G_PATCH"/>
    <property type="match status" value="1"/>
</dbReference>
<dbReference type="SUPFAM" id="SSF49879">
    <property type="entry name" value="SMAD/FHA domain"/>
    <property type="match status" value="1"/>
</dbReference>
<protein>
    <recommendedName>
        <fullName evidence="6">Angiogenic factor with G patch and FHA domains 1</fullName>
    </recommendedName>
</protein>
<dbReference type="InterPro" id="IPR000467">
    <property type="entry name" value="G_patch_dom"/>
</dbReference>
<evidence type="ECO:0000259" key="2">
    <source>
        <dbReference type="PROSITE" id="PS50006"/>
    </source>
</evidence>
<feature type="domain" description="FHA" evidence="2">
    <location>
        <begin position="86"/>
        <end position="138"/>
    </location>
</feature>
<dbReference type="STRING" id="946122.A0A0C2TCD3"/>
<evidence type="ECO:0000256" key="1">
    <source>
        <dbReference type="SAM" id="MobiDB-lite"/>
    </source>
</evidence>
<dbReference type="GO" id="GO:0003676">
    <property type="term" value="F:nucleic acid binding"/>
    <property type="evidence" value="ECO:0007669"/>
    <property type="project" value="InterPro"/>
</dbReference>
<evidence type="ECO:0000313" key="4">
    <source>
        <dbReference type="EMBL" id="KIL64479.1"/>
    </source>
</evidence>
<dbReference type="OrthoDB" id="21470at2759"/>
<dbReference type="HOGENOM" id="CLU_056034_0_0_1"/>
<sequence length="405" mass="44616">MEDGEIIDRALQNGDRLRPGDAYDPAYEWPGEPSSITLEATEAELCSTRALKKCKKKEPSLRLVVHRTSILPSKHRLAILDGYTELQLGRDVPLTGTNTPKVRLKEMEVSKLHATVFWDAQRLEWSVVDMGSMHGTFLKSGPSTSSDDPGLRLSPPRVASVPKRLRHLDHLTLGSTTFVVHIHDDHVPCAVCSPAGGDEIPLFHTRKKAETSSTRFPTEAVGLEISSHIQQVDRDPKKALAALKHNLLFRHQQQGKQRSLSPSNGQYVDRSARRRALHPSAHSDSPGVNSALLIKAPYTSRSSPDIVLELPRRSPEPSSQAPTPLPSSNVGHRLLMKQGWMPGTALGTSDLTSDDGRVGLVEPLEVNFSINRSGVGHAETKNGESTVSRKDQELYDRWNSLGHDK</sequence>
<dbReference type="AlphaFoldDB" id="A0A0C2TCD3"/>
<proteinExistence type="predicted"/>
<dbReference type="Proteomes" id="UP000054549">
    <property type="component" value="Unassembled WGS sequence"/>
</dbReference>
<dbReference type="Pfam" id="PF01585">
    <property type="entry name" value="G-patch"/>
    <property type="match status" value="1"/>
</dbReference>
<evidence type="ECO:0000313" key="5">
    <source>
        <dbReference type="Proteomes" id="UP000054549"/>
    </source>
</evidence>
<gene>
    <name evidence="4" type="ORF">M378DRAFT_163258</name>
</gene>